<dbReference type="Proteomes" id="UP000748531">
    <property type="component" value="Unassembled WGS sequence"/>
</dbReference>
<dbReference type="OrthoDB" id="6283332at2759"/>
<dbReference type="PANTHER" id="PTHR47331">
    <property type="entry name" value="PHD-TYPE DOMAIN-CONTAINING PROTEIN"/>
    <property type="match status" value="1"/>
</dbReference>
<name>A0A8J4WRC8_9TREM</name>
<protein>
    <submittedName>
        <fullName evidence="1">Uncharacterized protein</fullName>
    </submittedName>
</protein>
<sequence length="201" mass="23228">MESVDSKAVMHLTRSWSVERLPEVSRLVLTKCNPGATLEIISFRIGQPSELALIEPDVPETNWVIKQRTGKWNEPYAVRTILGWTLMGPISHRKNFAFDVHTIQLQDVQDDIERLCHMELVDSTSGEERGMSIEDYKALTKLEHSIILKDGHYEISLLWHTDPLLLFDNRSVVLQRLQTLHTRFQKSGNVGELFYRCLRLC</sequence>
<keyword evidence="2" id="KW-1185">Reference proteome</keyword>
<comment type="caution">
    <text evidence="1">The sequence shown here is derived from an EMBL/GenBank/DDBJ whole genome shotgun (WGS) entry which is preliminary data.</text>
</comment>
<dbReference type="EMBL" id="LUCH01002862">
    <property type="protein sequence ID" value="KAF5400870.1"/>
    <property type="molecule type" value="Genomic_DNA"/>
</dbReference>
<dbReference type="AlphaFoldDB" id="A0A8J4WRC8"/>
<evidence type="ECO:0000313" key="2">
    <source>
        <dbReference type="Proteomes" id="UP000748531"/>
    </source>
</evidence>
<accession>A0A8J4WRC8</accession>
<dbReference type="PANTHER" id="PTHR47331:SF1">
    <property type="entry name" value="GAG-LIKE PROTEIN"/>
    <property type="match status" value="1"/>
</dbReference>
<evidence type="ECO:0000313" key="1">
    <source>
        <dbReference type="EMBL" id="KAF5400870.1"/>
    </source>
</evidence>
<gene>
    <name evidence="1" type="ORF">PHET_05807</name>
</gene>
<reference evidence="1" key="1">
    <citation type="submission" date="2019-05" db="EMBL/GenBank/DDBJ databases">
        <title>Annotation for the trematode Paragonimus heterotremus.</title>
        <authorList>
            <person name="Choi Y.-J."/>
        </authorList>
    </citation>
    <scope>NUCLEOTIDE SEQUENCE</scope>
    <source>
        <strain evidence="1">LC</strain>
    </source>
</reference>
<proteinExistence type="predicted"/>
<organism evidence="1 2">
    <name type="scientific">Paragonimus heterotremus</name>
    <dbReference type="NCBI Taxonomy" id="100268"/>
    <lineage>
        <taxon>Eukaryota</taxon>
        <taxon>Metazoa</taxon>
        <taxon>Spiralia</taxon>
        <taxon>Lophotrochozoa</taxon>
        <taxon>Platyhelminthes</taxon>
        <taxon>Trematoda</taxon>
        <taxon>Digenea</taxon>
        <taxon>Plagiorchiida</taxon>
        <taxon>Troglotremata</taxon>
        <taxon>Troglotrematidae</taxon>
        <taxon>Paragonimus</taxon>
    </lineage>
</organism>